<dbReference type="Gene3D" id="3.30.160.60">
    <property type="entry name" value="Classic Zinc Finger"/>
    <property type="match status" value="6"/>
</dbReference>
<feature type="domain" description="C2H2-type" evidence="12">
    <location>
        <begin position="836"/>
        <end position="863"/>
    </location>
</feature>
<dbReference type="GO" id="GO:0003677">
    <property type="term" value="F:DNA binding"/>
    <property type="evidence" value="ECO:0007669"/>
    <property type="project" value="UniProtKB-KW"/>
</dbReference>
<evidence type="ECO:0000256" key="1">
    <source>
        <dbReference type="ARBA" id="ARBA00004123"/>
    </source>
</evidence>
<protein>
    <recommendedName>
        <fullName evidence="12">C2H2-type domain-containing protein</fullName>
    </recommendedName>
</protein>
<keyword evidence="8" id="KW-0804">Transcription</keyword>
<feature type="domain" description="C2H2-type" evidence="12">
    <location>
        <begin position="780"/>
        <end position="807"/>
    </location>
</feature>
<proteinExistence type="predicted"/>
<sequence>MESLRNIPSLRHLYIVRRDDNAWVSFKDFYQTLRDNSPAPFPVRKDNMLVALKHTKNSVCTNSQGKHLIALRAILPFCFSYADKIAFCAKLVREIEMCLLPTQDNVQCMSQTGRRRQEEPEEADSVHRESDTCISFCASNDTFHTWQIIRENHDWNNAQLATCLLKCYEKSLRSDVCAACDFPLSLYCSKCFHIAAKDEHSQQGSPQQGSPQQPSSSRVPTHRSNQRVTSLLSTSLSSDTVKEMCEAAGHDSNEKHATVADESNELPEMEIVEVDEHCERSDTTCDDCDEVCDTGGVELDMSDGESDRLPYTSNLSPRTGRAEAADLSQLGRCQPTVDYRHQKTLGLGWTEDGSRPQVTPVSTANGFMFPASVSTANGSPRSDLPSGSSLFFKLGAACLGLEAALQSSDLESGSSGPVSSSRQLPVSSVKTERPWFDTSEQLSVPTINNQQLSSPAISSEQLFLSTITRQQLSSLAASDQVPVASRKDSPVRPVTDAAVDVTKLQRVEEGRTGVREKVLCGTKHNIHAPAPFPTQLTHNVPGPFCAASVVSKGVEYTNVQSEAPVSSAFSGRSKTSVSESGRKDTFQQTDKHMTGMKCMDDHSTFPLRSTLSNQPKSVGKVTPRGEDKHDEQRREETVPLMFKCFLCDSPFKSFRLMMCHLRSHPFPTAQCPVCKKKLPVAFSVSDHVCTVDEQPPFTCTVCAATLASMKNYRVHFAVHTGEKHHLCNVCGYATSRGMNFKDHLLTHSTLKPYACKQCDKSYKSLTSLSRHTRTHSGRRYVCEVCAKHFFQVSHLKLHMRVHTGEKPYQCKLCPARYNNSGSLAIHSKVHTGEKPYKCQTCGRSFALKGNLLSHRRRHNTDSQTGKA</sequence>
<evidence type="ECO:0000256" key="8">
    <source>
        <dbReference type="ARBA" id="ARBA00023163"/>
    </source>
</evidence>
<keyword evidence="2" id="KW-0479">Metal-binding</keyword>
<keyword evidence="5" id="KW-0862">Zinc</keyword>
<dbReference type="PANTHER" id="PTHR47772:SF13">
    <property type="entry name" value="GASTRULA ZINC FINGER PROTEIN XLCGF49.1-LIKE-RELATED"/>
    <property type="match status" value="1"/>
</dbReference>
<organism evidence="13 14">
    <name type="scientific">Littorina saxatilis</name>
    <dbReference type="NCBI Taxonomy" id="31220"/>
    <lineage>
        <taxon>Eukaryota</taxon>
        <taxon>Metazoa</taxon>
        <taxon>Spiralia</taxon>
        <taxon>Lophotrochozoa</taxon>
        <taxon>Mollusca</taxon>
        <taxon>Gastropoda</taxon>
        <taxon>Caenogastropoda</taxon>
        <taxon>Littorinimorpha</taxon>
        <taxon>Littorinoidea</taxon>
        <taxon>Littorinidae</taxon>
        <taxon>Littorina</taxon>
    </lineage>
</organism>
<dbReference type="FunFam" id="3.30.160.60:FF:000446">
    <property type="entry name" value="Zinc finger protein"/>
    <property type="match status" value="1"/>
</dbReference>
<feature type="compositionally biased region" description="Polar residues" evidence="11">
    <location>
        <begin position="606"/>
        <end position="616"/>
    </location>
</feature>
<feature type="domain" description="C2H2-type" evidence="12">
    <location>
        <begin position="808"/>
        <end position="835"/>
    </location>
</feature>
<dbReference type="SUPFAM" id="SSF57667">
    <property type="entry name" value="beta-beta-alpha zinc fingers"/>
    <property type="match status" value="4"/>
</dbReference>
<dbReference type="InterPro" id="IPR036236">
    <property type="entry name" value="Znf_C2H2_sf"/>
</dbReference>
<feature type="domain" description="C2H2-type" evidence="12">
    <location>
        <begin position="697"/>
        <end position="724"/>
    </location>
</feature>
<comment type="caution">
    <text evidence="13">The sequence shown here is derived from an EMBL/GenBank/DDBJ whole genome shotgun (WGS) entry which is preliminary data.</text>
</comment>
<dbReference type="FunFam" id="3.30.160.60:FF:001498">
    <property type="entry name" value="Zinc finger protein 404"/>
    <property type="match status" value="1"/>
</dbReference>
<dbReference type="GO" id="GO:0005634">
    <property type="term" value="C:nucleus"/>
    <property type="evidence" value="ECO:0007669"/>
    <property type="project" value="UniProtKB-SubCell"/>
</dbReference>
<keyword evidence="9" id="KW-0539">Nucleus</keyword>
<feature type="compositionally biased region" description="Basic and acidic residues" evidence="11">
    <location>
        <begin position="623"/>
        <end position="633"/>
    </location>
</feature>
<keyword evidence="3" id="KW-0677">Repeat</keyword>
<dbReference type="FunFam" id="3.30.160.60:FF:001009">
    <property type="entry name" value="Zinc finger protein 26"/>
    <property type="match status" value="1"/>
</dbReference>
<dbReference type="GO" id="GO:0008270">
    <property type="term" value="F:zinc ion binding"/>
    <property type="evidence" value="ECO:0007669"/>
    <property type="project" value="UniProtKB-KW"/>
</dbReference>
<feature type="compositionally biased region" description="Polar residues" evidence="11">
    <location>
        <begin position="561"/>
        <end position="579"/>
    </location>
</feature>
<dbReference type="PANTHER" id="PTHR47772">
    <property type="entry name" value="ZINC FINGER PROTEIN 200"/>
    <property type="match status" value="1"/>
</dbReference>
<dbReference type="InterPro" id="IPR013087">
    <property type="entry name" value="Znf_C2H2_type"/>
</dbReference>
<comment type="subcellular location">
    <subcellularLocation>
        <location evidence="1">Nucleus</location>
    </subcellularLocation>
</comment>
<accession>A0AAN9BM05</accession>
<keyword evidence="6" id="KW-0805">Transcription regulation</keyword>
<evidence type="ECO:0000256" key="2">
    <source>
        <dbReference type="ARBA" id="ARBA00022723"/>
    </source>
</evidence>
<keyword evidence="7" id="KW-0238">DNA-binding</keyword>
<evidence type="ECO:0000256" key="7">
    <source>
        <dbReference type="ARBA" id="ARBA00023125"/>
    </source>
</evidence>
<dbReference type="FunFam" id="3.30.160.60:FF:000358">
    <property type="entry name" value="zinc finger protein 24"/>
    <property type="match status" value="1"/>
</dbReference>
<evidence type="ECO:0000313" key="13">
    <source>
        <dbReference type="EMBL" id="KAK7107439.1"/>
    </source>
</evidence>
<dbReference type="PROSITE" id="PS00028">
    <property type="entry name" value="ZINC_FINGER_C2H2_1"/>
    <property type="match status" value="6"/>
</dbReference>
<evidence type="ECO:0000256" key="3">
    <source>
        <dbReference type="ARBA" id="ARBA00022737"/>
    </source>
</evidence>
<feature type="compositionally biased region" description="Low complexity" evidence="11">
    <location>
        <begin position="202"/>
        <end position="217"/>
    </location>
</feature>
<evidence type="ECO:0000256" key="9">
    <source>
        <dbReference type="ARBA" id="ARBA00023242"/>
    </source>
</evidence>
<dbReference type="SMART" id="SM00355">
    <property type="entry name" value="ZnF_C2H2"/>
    <property type="match status" value="7"/>
</dbReference>
<evidence type="ECO:0000256" key="6">
    <source>
        <dbReference type="ARBA" id="ARBA00023015"/>
    </source>
</evidence>
<feature type="region of interest" description="Disordered" evidence="11">
    <location>
        <begin position="604"/>
        <end position="633"/>
    </location>
</feature>
<gene>
    <name evidence="13" type="ORF">V1264_015371</name>
</gene>
<keyword evidence="14" id="KW-1185">Reference proteome</keyword>
<name>A0AAN9BM05_9CAEN</name>
<dbReference type="EMBL" id="JBAMIC010000004">
    <property type="protein sequence ID" value="KAK7107439.1"/>
    <property type="molecule type" value="Genomic_DNA"/>
</dbReference>
<evidence type="ECO:0000256" key="5">
    <source>
        <dbReference type="ARBA" id="ARBA00022833"/>
    </source>
</evidence>
<evidence type="ECO:0000256" key="11">
    <source>
        <dbReference type="SAM" id="MobiDB-lite"/>
    </source>
</evidence>
<dbReference type="PROSITE" id="PS50157">
    <property type="entry name" value="ZINC_FINGER_C2H2_2"/>
    <property type="match status" value="6"/>
</dbReference>
<feature type="domain" description="C2H2-type" evidence="12">
    <location>
        <begin position="753"/>
        <end position="780"/>
    </location>
</feature>
<feature type="region of interest" description="Disordered" evidence="11">
    <location>
        <begin position="201"/>
        <end position="237"/>
    </location>
</feature>
<dbReference type="AlphaFoldDB" id="A0AAN9BM05"/>
<feature type="region of interest" description="Disordered" evidence="11">
    <location>
        <begin position="561"/>
        <end position="587"/>
    </location>
</feature>
<dbReference type="Pfam" id="PF00096">
    <property type="entry name" value="zf-C2H2"/>
    <property type="match status" value="3"/>
</dbReference>
<reference evidence="13 14" key="1">
    <citation type="submission" date="2024-02" db="EMBL/GenBank/DDBJ databases">
        <title>Chromosome-scale genome assembly of the rough periwinkle Littorina saxatilis.</title>
        <authorList>
            <person name="De Jode A."/>
            <person name="Faria R."/>
            <person name="Formenti G."/>
            <person name="Sims Y."/>
            <person name="Smith T.P."/>
            <person name="Tracey A."/>
            <person name="Wood J.M.D."/>
            <person name="Zagrodzka Z.B."/>
            <person name="Johannesson K."/>
            <person name="Butlin R.K."/>
            <person name="Leder E.H."/>
        </authorList>
    </citation>
    <scope>NUCLEOTIDE SEQUENCE [LARGE SCALE GENOMIC DNA]</scope>
    <source>
        <strain evidence="13">Snail1</strain>
        <tissue evidence="13">Muscle</tissue>
    </source>
</reference>
<evidence type="ECO:0000259" key="12">
    <source>
        <dbReference type="PROSITE" id="PS50157"/>
    </source>
</evidence>
<dbReference type="Proteomes" id="UP001374579">
    <property type="component" value="Unassembled WGS sequence"/>
</dbReference>
<feature type="domain" description="C2H2-type" evidence="12">
    <location>
        <begin position="725"/>
        <end position="752"/>
    </location>
</feature>
<evidence type="ECO:0000256" key="4">
    <source>
        <dbReference type="ARBA" id="ARBA00022771"/>
    </source>
</evidence>
<evidence type="ECO:0000256" key="10">
    <source>
        <dbReference type="PROSITE-ProRule" id="PRU00042"/>
    </source>
</evidence>
<dbReference type="InterPro" id="IPR050636">
    <property type="entry name" value="C2H2-ZF_domain-containing"/>
</dbReference>
<feature type="region of interest" description="Disordered" evidence="11">
    <location>
        <begin position="299"/>
        <end position="319"/>
    </location>
</feature>
<keyword evidence="4 10" id="KW-0863">Zinc-finger</keyword>
<evidence type="ECO:0000313" key="14">
    <source>
        <dbReference type="Proteomes" id="UP001374579"/>
    </source>
</evidence>